<keyword evidence="1" id="KW-1133">Transmembrane helix</keyword>
<organism evidence="2 3">
    <name type="scientific">Hymenobacter busanensis</name>
    <dbReference type="NCBI Taxonomy" id="2607656"/>
    <lineage>
        <taxon>Bacteria</taxon>
        <taxon>Pseudomonadati</taxon>
        <taxon>Bacteroidota</taxon>
        <taxon>Cytophagia</taxon>
        <taxon>Cytophagales</taxon>
        <taxon>Hymenobacteraceae</taxon>
        <taxon>Hymenobacter</taxon>
    </lineage>
</organism>
<feature type="transmembrane region" description="Helical" evidence="1">
    <location>
        <begin position="333"/>
        <end position="356"/>
    </location>
</feature>
<comment type="caution">
    <text evidence="2">The sequence shown here is derived from an EMBL/GenBank/DDBJ whole genome shotgun (WGS) entry which is preliminary data.</text>
</comment>
<dbReference type="Pfam" id="PF09935">
    <property type="entry name" value="DUF2167"/>
    <property type="match status" value="1"/>
</dbReference>
<gene>
    <name evidence="2" type="ORF">F0P96_06240</name>
</gene>
<accession>A0AA88K6H4</accession>
<keyword evidence="3" id="KW-1185">Reference proteome</keyword>
<evidence type="ECO:0000313" key="3">
    <source>
        <dbReference type="Proteomes" id="UP000326380"/>
    </source>
</evidence>
<dbReference type="InterPro" id="IPR018682">
    <property type="entry name" value="DUF2167_membr"/>
</dbReference>
<dbReference type="AlphaFoldDB" id="A0AA88K6H4"/>
<reference evidence="2 3" key="1">
    <citation type="submission" date="2019-09" db="EMBL/GenBank/DDBJ databases">
        <title>Genome sequence of Hymenobacter sp. M3.</title>
        <authorList>
            <person name="Srinivasan S."/>
        </authorList>
    </citation>
    <scope>NUCLEOTIDE SEQUENCE [LARGE SCALE GENOMIC DNA]</scope>
    <source>
        <strain evidence="2 3">M3</strain>
    </source>
</reference>
<keyword evidence="1" id="KW-0472">Membrane</keyword>
<sequence>MDGFGAEFHSNCLEREKGETLKRPKGSRAFFLGAGLPPSCWCSISCTRLPYSFTFPFYRLKHFLRLLCLLLAPVLGAQAGTTPVDSAALFKAKVDSLNASFRYQTGTIKLGKDLGSLSVPKDMRFLDAEQSKRVLTKIWGNPETAAEDVQGMLFPLDKGPVSENNWAFVVSYEPMGYVKDDDAEDINYDDLLKDMQEEIREGNAARREAGYAGMELLGWAVPPHYDKATHALHWAKKLQFDNNAAPTLNYDVRLLGRKGVLSLNAVADPIQLGLVESQIPAVVKGTDFAQGLRYADFDPKLDEVAAYSIGGLVAGKVLAKVGALAVIAKFGKAILLVLLKGWKFILLALGAGWSFIRRFFTGRGKEDAEPTLALDEAAADGNPPTEM</sequence>
<proteinExistence type="predicted"/>
<dbReference type="EMBL" id="VTWU01000002">
    <property type="protein sequence ID" value="KAA9338429.1"/>
    <property type="molecule type" value="Genomic_DNA"/>
</dbReference>
<keyword evidence="1" id="KW-0812">Transmembrane</keyword>
<protein>
    <submittedName>
        <fullName evidence="2">DUF2167 domain-containing protein</fullName>
    </submittedName>
</protein>
<name>A0AA88K6H4_9BACT</name>
<dbReference type="Proteomes" id="UP000326380">
    <property type="component" value="Unassembled WGS sequence"/>
</dbReference>
<evidence type="ECO:0000256" key="1">
    <source>
        <dbReference type="SAM" id="Phobius"/>
    </source>
</evidence>
<evidence type="ECO:0000313" key="2">
    <source>
        <dbReference type="EMBL" id="KAA9338429.1"/>
    </source>
</evidence>